<evidence type="ECO:0000313" key="2">
    <source>
        <dbReference type="EMBL" id="MCD7465901.1"/>
    </source>
</evidence>
<gene>
    <name evidence="2" type="ORF">HAX54_002111</name>
</gene>
<feature type="compositionally biased region" description="Basic and acidic residues" evidence="1">
    <location>
        <begin position="28"/>
        <end position="48"/>
    </location>
</feature>
<feature type="non-terminal residue" evidence="2">
    <location>
        <position position="96"/>
    </location>
</feature>
<dbReference type="Proteomes" id="UP000823775">
    <property type="component" value="Unassembled WGS sequence"/>
</dbReference>
<sequence>MEVETKQNGRKIGNHNRQEVIEVEDNSDEGKQQEKLASESTHGDVTKEAHKRHGKEGKSDEGEEESLFNNINQIAKDVGLSSKLIDLNVEGLHFAQ</sequence>
<keyword evidence="3" id="KW-1185">Reference proteome</keyword>
<accession>A0ABS8T4Y0</accession>
<name>A0ABS8T4Y0_DATST</name>
<feature type="region of interest" description="Disordered" evidence="1">
    <location>
        <begin position="1"/>
        <end position="66"/>
    </location>
</feature>
<proteinExistence type="predicted"/>
<reference evidence="2 3" key="1">
    <citation type="journal article" date="2021" name="BMC Genomics">
        <title>Datura genome reveals duplications of psychoactive alkaloid biosynthetic genes and high mutation rate following tissue culture.</title>
        <authorList>
            <person name="Rajewski A."/>
            <person name="Carter-House D."/>
            <person name="Stajich J."/>
            <person name="Litt A."/>
        </authorList>
    </citation>
    <scope>NUCLEOTIDE SEQUENCE [LARGE SCALE GENOMIC DNA]</scope>
    <source>
        <strain evidence="2">AR-01</strain>
    </source>
</reference>
<organism evidence="2 3">
    <name type="scientific">Datura stramonium</name>
    <name type="common">Jimsonweed</name>
    <name type="synonym">Common thornapple</name>
    <dbReference type="NCBI Taxonomy" id="4076"/>
    <lineage>
        <taxon>Eukaryota</taxon>
        <taxon>Viridiplantae</taxon>
        <taxon>Streptophyta</taxon>
        <taxon>Embryophyta</taxon>
        <taxon>Tracheophyta</taxon>
        <taxon>Spermatophyta</taxon>
        <taxon>Magnoliopsida</taxon>
        <taxon>eudicotyledons</taxon>
        <taxon>Gunneridae</taxon>
        <taxon>Pentapetalae</taxon>
        <taxon>asterids</taxon>
        <taxon>lamiids</taxon>
        <taxon>Solanales</taxon>
        <taxon>Solanaceae</taxon>
        <taxon>Solanoideae</taxon>
        <taxon>Datureae</taxon>
        <taxon>Datura</taxon>
    </lineage>
</organism>
<comment type="caution">
    <text evidence="2">The sequence shown here is derived from an EMBL/GenBank/DDBJ whole genome shotgun (WGS) entry which is preliminary data.</text>
</comment>
<dbReference type="EMBL" id="JACEIK010001094">
    <property type="protein sequence ID" value="MCD7465901.1"/>
    <property type="molecule type" value="Genomic_DNA"/>
</dbReference>
<protein>
    <submittedName>
        <fullName evidence="2">Uncharacterized protein</fullName>
    </submittedName>
</protein>
<evidence type="ECO:0000313" key="3">
    <source>
        <dbReference type="Proteomes" id="UP000823775"/>
    </source>
</evidence>
<evidence type="ECO:0000256" key="1">
    <source>
        <dbReference type="SAM" id="MobiDB-lite"/>
    </source>
</evidence>